<feature type="compositionally biased region" description="Basic and acidic residues" evidence="1">
    <location>
        <begin position="163"/>
        <end position="172"/>
    </location>
</feature>
<dbReference type="Proteomes" id="UP000800041">
    <property type="component" value="Unassembled WGS sequence"/>
</dbReference>
<reference evidence="2" key="1">
    <citation type="journal article" date="2020" name="Stud. Mycol.">
        <title>101 Dothideomycetes genomes: a test case for predicting lifestyles and emergence of pathogens.</title>
        <authorList>
            <person name="Haridas S."/>
            <person name="Albert R."/>
            <person name="Binder M."/>
            <person name="Bloem J."/>
            <person name="Labutti K."/>
            <person name="Salamov A."/>
            <person name="Andreopoulos B."/>
            <person name="Baker S."/>
            <person name="Barry K."/>
            <person name="Bills G."/>
            <person name="Bluhm B."/>
            <person name="Cannon C."/>
            <person name="Castanera R."/>
            <person name="Culley D."/>
            <person name="Daum C."/>
            <person name="Ezra D."/>
            <person name="Gonzalez J."/>
            <person name="Henrissat B."/>
            <person name="Kuo A."/>
            <person name="Liang C."/>
            <person name="Lipzen A."/>
            <person name="Lutzoni F."/>
            <person name="Magnuson J."/>
            <person name="Mondo S."/>
            <person name="Nolan M."/>
            <person name="Ohm R."/>
            <person name="Pangilinan J."/>
            <person name="Park H.-J."/>
            <person name="Ramirez L."/>
            <person name="Alfaro M."/>
            <person name="Sun H."/>
            <person name="Tritt A."/>
            <person name="Yoshinaga Y."/>
            <person name="Zwiers L.-H."/>
            <person name="Turgeon B."/>
            <person name="Goodwin S."/>
            <person name="Spatafora J."/>
            <person name="Crous P."/>
            <person name="Grigoriev I."/>
        </authorList>
    </citation>
    <scope>NUCLEOTIDE SEQUENCE</scope>
    <source>
        <strain evidence="2">CBS 113979</strain>
    </source>
</reference>
<feature type="region of interest" description="Disordered" evidence="1">
    <location>
        <begin position="163"/>
        <end position="185"/>
    </location>
</feature>
<organism evidence="2 3">
    <name type="scientific">Aulographum hederae CBS 113979</name>
    <dbReference type="NCBI Taxonomy" id="1176131"/>
    <lineage>
        <taxon>Eukaryota</taxon>
        <taxon>Fungi</taxon>
        <taxon>Dikarya</taxon>
        <taxon>Ascomycota</taxon>
        <taxon>Pezizomycotina</taxon>
        <taxon>Dothideomycetes</taxon>
        <taxon>Pleosporomycetidae</taxon>
        <taxon>Aulographales</taxon>
        <taxon>Aulographaceae</taxon>
    </lineage>
</organism>
<dbReference type="AlphaFoldDB" id="A0A6G1H7G3"/>
<feature type="compositionally biased region" description="Basic and acidic residues" evidence="1">
    <location>
        <begin position="21"/>
        <end position="37"/>
    </location>
</feature>
<feature type="compositionally biased region" description="Low complexity" evidence="1">
    <location>
        <begin position="173"/>
        <end position="182"/>
    </location>
</feature>
<feature type="region of interest" description="Disordered" evidence="1">
    <location>
        <begin position="327"/>
        <end position="373"/>
    </location>
</feature>
<feature type="compositionally biased region" description="Gly residues" evidence="1">
    <location>
        <begin position="355"/>
        <end position="365"/>
    </location>
</feature>
<evidence type="ECO:0000313" key="3">
    <source>
        <dbReference type="Proteomes" id="UP000800041"/>
    </source>
</evidence>
<evidence type="ECO:0000256" key="1">
    <source>
        <dbReference type="SAM" id="MobiDB-lite"/>
    </source>
</evidence>
<gene>
    <name evidence="2" type="ORF">K402DRAFT_427091</name>
</gene>
<dbReference type="EMBL" id="ML977146">
    <property type="protein sequence ID" value="KAF1989156.1"/>
    <property type="molecule type" value="Genomic_DNA"/>
</dbReference>
<protein>
    <submittedName>
        <fullName evidence="2">Uncharacterized protein</fullName>
    </submittedName>
</protein>
<keyword evidence="3" id="KW-1185">Reference proteome</keyword>
<evidence type="ECO:0000313" key="2">
    <source>
        <dbReference type="EMBL" id="KAF1989156.1"/>
    </source>
</evidence>
<feature type="region of interest" description="Disordered" evidence="1">
    <location>
        <begin position="1"/>
        <end position="44"/>
    </location>
</feature>
<proteinExistence type="predicted"/>
<feature type="compositionally biased region" description="Basic residues" evidence="1">
    <location>
        <begin position="1"/>
        <end position="10"/>
    </location>
</feature>
<name>A0A6G1H7G3_9PEZI</name>
<sequence length="373" mass="41706">MTHISNHHGPRNTSNSSRRSTRGELHRIDPAELDEKGPTIFTGKNGEPTWDAYYQWSEWEMIRLDTPVGKDDFTKALLTADWKSATDEHDLDLLMSNPPIHAISLPPFTDETEPTIHRPRLLPCHSVLSSDESLPDTIPPDDPRSEYKFEAALALFTTDSFGKREKSDDSGHFSDSSSSSGRPRFDPETHLKKFWQLGTVEYQAKSGRWTDTNFVLVLSFDAPPVRRNSRPERHPLFLVYNRRQDECPGDANGPIEYDTRKGKPMSALTGGRFCDATEEPFAYSALKNSLHSLFSPGLDDKLQLVPFEDRYRGCFQLWGCVKSSKDGRPLQPGEHEPGLPLRLPSADDVVEEGNEGGGSSSGEGEGSQTRSDS</sequence>
<feature type="compositionally biased region" description="Basic and acidic residues" evidence="1">
    <location>
        <begin position="327"/>
        <end position="337"/>
    </location>
</feature>
<accession>A0A6G1H7G3</accession>